<keyword evidence="3" id="KW-1185">Reference proteome</keyword>
<dbReference type="SUPFAM" id="SSF50494">
    <property type="entry name" value="Trypsin-like serine proteases"/>
    <property type="match status" value="1"/>
</dbReference>
<evidence type="ECO:0000256" key="1">
    <source>
        <dbReference type="SAM" id="MobiDB-lite"/>
    </source>
</evidence>
<protein>
    <recommendedName>
        <fullName evidence="4">Large Pro/Ala/Gly-rich protein</fullName>
    </recommendedName>
</protein>
<accession>A0ABP9AF52</accession>
<proteinExistence type="predicted"/>
<gene>
    <name evidence="2" type="ORF">GCM10023329_31090</name>
</gene>
<dbReference type="RefSeq" id="WP_345614048.1">
    <property type="nucleotide sequence ID" value="NZ_BAABJV010000007.1"/>
</dbReference>
<feature type="region of interest" description="Disordered" evidence="1">
    <location>
        <begin position="1133"/>
        <end position="1175"/>
    </location>
</feature>
<name>A0ABP9AF52_9ACTN</name>
<dbReference type="EMBL" id="BAABJV010000007">
    <property type="protein sequence ID" value="GAA4779718.1"/>
    <property type="molecule type" value="Genomic_DNA"/>
</dbReference>
<organism evidence="2 3">
    <name type="scientific">Streptomyces sanyensis</name>
    <dbReference type="NCBI Taxonomy" id="568869"/>
    <lineage>
        <taxon>Bacteria</taxon>
        <taxon>Bacillati</taxon>
        <taxon>Actinomycetota</taxon>
        <taxon>Actinomycetes</taxon>
        <taxon>Kitasatosporales</taxon>
        <taxon>Streptomycetaceae</taxon>
        <taxon>Streptomyces</taxon>
    </lineage>
</organism>
<evidence type="ECO:0000313" key="2">
    <source>
        <dbReference type="EMBL" id="GAA4779718.1"/>
    </source>
</evidence>
<reference evidence="3" key="1">
    <citation type="journal article" date="2019" name="Int. J. Syst. Evol. Microbiol.">
        <title>The Global Catalogue of Microorganisms (GCM) 10K type strain sequencing project: providing services to taxonomists for standard genome sequencing and annotation.</title>
        <authorList>
            <consortium name="The Broad Institute Genomics Platform"/>
            <consortium name="The Broad Institute Genome Sequencing Center for Infectious Disease"/>
            <person name="Wu L."/>
            <person name="Ma J."/>
        </authorList>
    </citation>
    <scope>NUCLEOTIDE SEQUENCE [LARGE SCALE GENOMIC DNA]</scope>
    <source>
        <strain evidence="3">JCM 18324</strain>
    </source>
</reference>
<feature type="compositionally biased region" description="Polar residues" evidence="1">
    <location>
        <begin position="1153"/>
        <end position="1175"/>
    </location>
</feature>
<comment type="caution">
    <text evidence="2">The sequence shown here is derived from an EMBL/GenBank/DDBJ whole genome shotgun (WGS) entry which is preliminary data.</text>
</comment>
<evidence type="ECO:0008006" key="4">
    <source>
        <dbReference type="Google" id="ProtNLM"/>
    </source>
</evidence>
<evidence type="ECO:0000313" key="3">
    <source>
        <dbReference type="Proteomes" id="UP001501147"/>
    </source>
</evidence>
<feature type="region of interest" description="Disordered" evidence="1">
    <location>
        <begin position="167"/>
        <end position="189"/>
    </location>
</feature>
<dbReference type="InterPro" id="IPR009003">
    <property type="entry name" value="Peptidase_S1_PA"/>
</dbReference>
<dbReference type="Proteomes" id="UP001501147">
    <property type="component" value="Unassembled WGS sequence"/>
</dbReference>
<sequence length="1175" mass="121694">MHCGTPAAPARISDTAGRPLATGFAADDLGTVVVGGDALDGHRAVTVRAPDGRSYRAGPDALVPLPEHGLTLVRTEGLALPPVPISTRGTVPPGTYVRLAASGWREARVLDGGGPTLELAMGADARDALRLVGSAGGPVLDAGTGAVLAVLGRPPAHRTTVPARRLLAPPAPRHRSGRAGAAGPGEPEEADPLAALVRRNAACAPAYGRDLNLAAVLLLAATTVPAPPDGGHGPRCTPPAFHGPDTPVRAVVGAPGTGRTARLAALAAERARGPHPDPTLWLRGADTEPGDASLADALARVLRRAGRITAAAEGRPAPAPAAPEDAALLAAAAGRPLLVVLDGPEEMPALPADCFAAWAARSRAWLDGHGARLVLGCGPEHFEEAAARYGAGPRDCATLGPLGAEQARRLRAAWGLPEGALAERDARHPLTLRLLAEVHAALPGPVPGTPDRDEVHAAWLDLVCLRIAVRVAATAAGPRCGGRVRRLAARAAGRVHEAARHCLASGGGLDGTAFETLFPWRDGWAAAVLTEGLLTPAGTGYRFRHQAFGDWIQGSHLDLDAALRTLVHEPPGPGTPDTPVPRHRAGTLVQALLLAARRHGPAALTGRLLGLVRTLGGPTADEPRWWAARLLAETLAGLPDAEPYRQVLDALARHTAATPGDRETFGPGFWDGLALGEETRFALLRTLVPADPPPGRAHGAPRHLDRAAQRLAAAPEDVQPLLCRWFDDDTPLAADPSAAVRPTVAAAAQALLYARRAHAPGPLARVLLDSGHPRARELLAALADDLPTAYCRAVHRAATDPGPRRRAAAASHLAAAAARATAGSDRALLRAAARSLLARGEPAHRAPALDLLVRDPESRGAHLEEALARFLRGGTGPATVLAALDTHPTAVLAAVRARLLAPGAADGAALTAALAAATTPATARPVAALVCEYVDHRPDGAAHAAAYVDHRLEQQPPDRAVLFPLVTRLVRARPPAVRAALAPVLASPGTAASRVLRAELLDVLLHYEQYAARDLEVLEAVLTTAALSCTAADREPADRPFARHLVHRTALLLVRCPLGAARLDRRLEELARRAPSFALALQRWAAADPEEWARVAGPRTWRLLSAGPARMPEPLPTADGGHGSLRPAQSVIENTGSGEERSQCSAGVAWRTSPRTGGAASSPSAPTTGCTAATS</sequence>